<sequence length="76" mass="8619">MASSFPAANLPRIFANGVNIVALLRRQSAYYTTPARAGIDFRPIVRLRDRVRKTMLIRWRSHPQELVKPEAMSPAA</sequence>
<dbReference type="Proteomes" id="UP001364224">
    <property type="component" value="Unassembled WGS sequence"/>
</dbReference>
<protein>
    <recommendedName>
        <fullName evidence="3">Transposase</fullName>
    </recommendedName>
</protein>
<organism evidence="1 2">
    <name type="scientific">Bradyrhizobium algeriense</name>
    <dbReference type="NCBI Taxonomy" id="634784"/>
    <lineage>
        <taxon>Bacteria</taxon>
        <taxon>Pseudomonadati</taxon>
        <taxon>Pseudomonadota</taxon>
        <taxon>Alphaproteobacteria</taxon>
        <taxon>Hyphomicrobiales</taxon>
        <taxon>Nitrobacteraceae</taxon>
        <taxon>Bradyrhizobium</taxon>
    </lineage>
</organism>
<evidence type="ECO:0000313" key="1">
    <source>
        <dbReference type="EMBL" id="MEH2557362.1"/>
    </source>
</evidence>
<accession>A0ABU8BGY6</accession>
<comment type="caution">
    <text evidence="1">The sequence shown here is derived from an EMBL/GenBank/DDBJ whole genome shotgun (WGS) entry which is preliminary data.</text>
</comment>
<dbReference type="RefSeq" id="WP_334483465.1">
    <property type="nucleotide sequence ID" value="NZ_JAZHRV010000001.1"/>
</dbReference>
<evidence type="ECO:0000313" key="2">
    <source>
        <dbReference type="Proteomes" id="UP001364224"/>
    </source>
</evidence>
<name>A0ABU8BGY6_9BRAD</name>
<dbReference type="EMBL" id="JAZHRV010000001">
    <property type="protein sequence ID" value="MEH2557362.1"/>
    <property type="molecule type" value="Genomic_DNA"/>
</dbReference>
<gene>
    <name evidence="1" type="ORF">V1286_004891</name>
</gene>
<reference evidence="1 2" key="1">
    <citation type="submission" date="2024-02" db="EMBL/GenBank/DDBJ databases">
        <title>Adaptive strategies in a cosmopolitan and abundant soil bacterium.</title>
        <authorList>
            <person name="Carini P."/>
        </authorList>
    </citation>
    <scope>NUCLEOTIDE SEQUENCE [LARGE SCALE GENOMIC DNA]</scope>
    <source>
        <strain evidence="1 2">AZCC 1608</strain>
    </source>
</reference>
<evidence type="ECO:0008006" key="3">
    <source>
        <dbReference type="Google" id="ProtNLM"/>
    </source>
</evidence>
<keyword evidence="2" id="KW-1185">Reference proteome</keyword>
<proteinExistence type="predicted"/>